<evidence type="ECO:0000256" key="2">
    <source>
        <dbReference type="ARBA" id="ARBA00007637"/>
    </source>
</evidence>
<dbReference type="InterPro" id="IPR036291">
    <property type="entry name" value="NAD(P)-bd_dom_sf"/>
</dbReference>
<feature type="transmembrane region" description="Helical" evidence="3">
    <location>
        <begin position="237"/>
        <end position="256"/>
    </location>
</feature>
<accession>A0A0H4JCM6</accession>
<evidence type="ECO:0000313" key="6">
    <source>
        <dbReference type="Proteomes" id="UP000066549"/>
    </source>
</evidence>
<dbReference type="Pfam" id="PF01370">
    <property type="entry name" value="Epimerase"/>
    <property type="match status" value="1"/>
</dbReference>
<protein>
    <recommendedName>
        <fullName evidence="4">NAD-dependent epimerase/dehydratase domain-containing protein</fullName>
    </recommendedName>
</protein>
<organism evidence="5 6">
    <name type="scientific">Methylophilales bacterium MBRS-H7</name>
    <dbReference type="NCBI Taxonomy" id="1623450"/>
    <lineage>
        <taxon>Bacteria</taxon>
        <taxon>Pseudomonadati</taxon>
        <taxon>Pseudomonadota</taxon>
        <taxon>Betaproteobacteria</taxon>
        <taxon>Nitrosomonadales</taxon>
        <taxon>OM43 clade</taxon>
    </lineage>
</organism>
<dbReference type="Proteomes" id="UP000066549">
    <property type="component" value="Chromosome"/>
</dbReference>
<dbReference type="InterPro" id="IPR001509">
    <property type="entry name" value="Epimerase_deHydtase"/>
</dbReference>
<dbReference type="SUPFAM" id="SSF51735">
    <property type="entry name" value="NAD(P)-binding Rossmann-fold domains"/>
    <property type="match status" value="1"/>
</dbReference>
<dbReference type="PANTHER" id="PTHR43000">
    <property type="entry name" value="DTDP-D-GLUCOSE 4,6-DEHYDRATASE-RELATED"/>
    <property type="match status" value="1"/>
</dbReference>
<comment type="pathway">
    <text evidence="1">Bacterial outer membrane biogenesis; LPS O-antigen biosynthesis.</text>
</comment>
<dbReference type="EMBL" id="CP011002">
    <property type="protein sequence ID" value="AKO66267.1"/>
    <property type="molecule type" value="Genomic_DNA"/>
</dbReference>
<evidence type="ECO:0000313" key="5">
    <source>
        <dbReference type="EMBL" id="AKO66267.1"/>
    </source>
</evidence>
<keyword evidence="3" id="KW-1133">Transmembrane helix</keyword>
<evidence type="ECO:0000256" key="3">
    <source>
        <dbReference type="SAM" id="Phobius"/>
    </source>
</evidence>
<reference evidence="5 6" key="1">
    <citation type="submission" date="2015-03" db="EMBL/GenBank/DDBJ databases">
        <title>Comparative analysis of the OM43 clade including a novel species from Red Sea uncovers genomic and metabolic diversity among marine methylotrophs.</title>
        <authorList>
            <person name="Jimenez-Infante F."/>
            <person name="Ngugi D.K."/>
            <person name="Vinu M."/>
            <person name="Alam I."/>
            <person name="Kamau A."/>
            <person name="Blom J."/>
            <person name="Bajic V.B."/>
            <person name="Stingl U."/>
        </authorList>
    </citation>
    <scope>NUCLEOTIDE SEQUENCE [LARGE SCALE GENOMIC DNA]</scope>
    <source>
        <strain evidence="5 6">MBRSH7</strain>
    </source>
</reference>
<keyword evidence="6" id="KW-1185">Reference proteome</keyword>
<evidence type="ECO:0000256" key="1">
    <source>
        <dbReference type="ARBA" id="ARBA00005125"/>
    </source>
</evidence>
<gene>
    <name evidence="5" type="ORF">VI33_06270</name>
</gene>
<feature type="domain" description="NAD-dependent epimerase/dehydratase" evidence="4">
    <location>
        <begin position="5"/>
        <end position="201"/>
    </location>
</feature>
<keyword evidence="3" id="KW-0812">Transmembrane</keyword>
<proteinExistence type="inferred from homology"/>
<dbReference type="Gene3D" id="3.40.50.720">
    <property type="entry name" value="NAD(P)-binding Rossmann-like Domain"/>
    <property type="match status" value="1"/>
</dbReference>
<sequence>MNKKIIITGGAGIVGINLVKVLVEKDIGNIHVIDKNLHNLNLLKKLFPSITIHHYDLSIKGKWENIFVKKSHVFILHAQISSLNWQDFKRNTIDSTQNVLSVIRKKSITSSDITHVSSSVVNSMADDYYVRSKKTQESLVKKFSKNILILRPTLMFGLFDRKHLGWLSRFMMKFPIFPIPGNGKYIRQPLFVEDFAKILASTLSINRKGILDISGKEQITYISIIKEIKKIQKSKTLIIKIPYIFFYVLLKMWALFDRNPPFTIYQLKALTIPEVFPTVDWESIFNVKTTKFKIAAKRTYGNSKYRDIKLRF</sequence>
<dbReference type="AlphaFoldDB" id="A0A0H4JCM6"/>
<name>A0A0H4JCM6_9PROT</name>
<comment type="similarity">
    <text evidence="2">Belongs to the NAD(P)-dependent epimerase/dehydratase family.</text>
</comment>
<keyword evidence="3" id="KW-0472">Membrane</keyword>
<dbReference type="PATRIC" id="fig|1623450.3.peg.1252"/>
<evidence type="ECO:0000259" key="4">
    <source>
        <dbReference type="Pfam" id="PF01370"/>
    </source>
</evidence>